<protein>
    <submittedName>
        <fullName evidence="3">NAD-dependent epimerase/dehydratase family protein</fullName>
    </submittedName>
</protein>
<dbReference type="PANTHER" id="PTHR43245:SF23">
    <property type="entry name" value="NAD(P)-BINDING DOMAIN-CONTAINING PROTEIN"/>
    <property type="match status" value="1"/>
</dbReference>
<dbReference type="PANTHER" id="PTHR43245">
    <property type="entry name" value="BIFUNCTIONAL POLYMYXIN RESISTANCE PROTEIN ARNA"/>
    <property type="match status" value="1"/>
</dbReference>
<dbReference type="SUPFAM" id="SSF51735">
    <property type="entry name" value="NAD(P)-binding Rossmann-fold domains"/>
    <property type="match status" value="1"/>
</dbReference>
<evidence type="ECO:0000259" key="2">
    <source>
        <dbReference type="Pfam" id="PF01370"/>
    </source>
</evidence>
<feature type="domain" description="NAD-dependent epimerase/dehydratase" evidence="2">
    <location>
        <begin position="6"/>
        <end position="241"/>
    </location>
</feature>
<evidence type="ECO:0000313" key="3">
    <source>
        <dbReference type="EMBL" id="MFD1646074.1"/>
    </source>
</evidence>
<dbReference type="Proteomes" id="UP001597034">
    <property type="component" value="Unassembled WGS sequence"/>
</dbReference>
<dbReference type="RefSeq" id="WP_256398402.1">
    <property type="nucleotide sequence ID" value="NZ_JANHJR010000001.1"/>
</dbReference>
<organism evidence="3 4">
    <name type="scientific">Haloarchaeobius litoreus</name>
    <dbReference type="NCBI Taxonomy" id="755306"/>
    <lineage>
        <taxon>Archaea</taxon>
        <taxon>Methanobacteriati</taxon>
        <taxon>Methanobacteriota</taxon>
        <taxon>Stenosarchaea group</taxon>
        <taxon>Halobacteria</taxon>
        <taxon>Halobacteriales</taxon>
        <taxon>Halorubellaceae</taxon>
        <taxon>Haloarchaeobius</taxon>
    </lineage>
</organism>
<keyword evidence="4" id="KW-1185">Reference proteome</keyword>
<dbReference type="Gene3D" id="3.40.50.720">
    <property type="entry name" value="NAD(P)-binding Rossmann-like Domain"/>
    <property type="match status" value="1"/>
</dbReference>
<feature type="region of interest" description="Disordered" evidence="1">
    <location>
        <begin position="311"/>
        <end position="331"/>
    </location>
</feature>
<dbReference type="InterPro" id="IPR036291">
    <property type="entry name" value="NAD(P)-bd_dom_sf"/>
</dbReference>
<sequence>MSDSTVLVTGGAGYLGSILTRQLLDDGHDVVVLDRFLFGDNALAELRDDDSLTIIEGDVRDEDVLEDAVSRADDIVHMAAIVGDPACSDAVDEAIETNLDATVRTKQLAAEHDVSQFVFVSTCSVYGNSETGSMLDETSPVNPVSVYAQTKQLAETSLLEEPMGLDVTALRLATVYGLSPRPRFDLVVNLLTKMAVEQGTGTIFGGDQWRPFIHTRDVARGIRAVLDAPAEDVGGEVFNVGRDDENYTMAEVGKLIDDAVPEADVTVDETVSDDRTYRVTFEKLREATGFVPEIRLPQGIDEIRDALETEAIEDPDSPLHLNHASGGKEVE</sequence>
<name>A0ABD6DIC5_9EURY</name>
<gene>
    <name evidence="3" type="ORF">ACFSBL_10310</name>
</gene>
<dbReference type="InterPro" id="IPR001509">
    <property type="entry name" value="Epimerase_deHydtase"/>
</dbReference>
<evidence type="ECO:0000313" key="4">
    <source>
        <dbReference type="Proteomes" id="UP001597034"/>
    </source>
</evidence>
<dbReference type="AlphaFoldDB" id="A0ABD6DIC5"/>
<dbReference type="CDD" id="cd08946">
    <property type="entry name" value="SDR_e"/>
    <property type="match status" value="1"/>
</dbReference>
<proteinExistence type="predicted"/>
<dbReference type="Pfam" id="PF01370">
    <property type="entry name" value="Epimerase"/>
    <property type="match status" value="1"/>
</dbReference>
<dbReference type="EMBL" id="JBHUDO010000002">
    <property type="protein sequence ID" value="MFD1646074.1"/>
    <property type="molecule type" value="Genomic_DNA"/>
</dbReference>
<dbReference type="InterPro" id="IPR050177">
    <property type="entry name" value="Lipid_A_modif_metabolic_enz"/>
</dbReference>
<accession>A0ABD6DIC5</accession>
<comment type="caution">
    <text evidence="3">The sequence shown here is derived from an EMBL/GenBank/DDBJ whole genome shotgun (WGS) entry which is preliminary data.</text>
</comment>
<evidence type="ECO:0000256" key="1">
    <source>
        <dbReference type="SAM" id="MobiDB-lite"/>
    </source>
</evidence>
<reference evidence="3 4" key="1">
    <citation type="journal article" date="2019" name="Int. J. Syst. Evol. Microbiol.">
        <title>The Global Catalogue of Microorganisms (GCM) 10K type strain sequencing project: providing services to taxonomists for standard genome sequencing and annotation.</title>
        <authorList>
            <consortium name="The Broad Institute Genomics Platform"/>
            <consortium name="The Broad Institute Genome Sequencing Center for Infectious Disease"/>
            <person name="Wu L."/>
            <person name="Ma J."/>
        </authorList>
    </citation>
    <scope>NUCLEOTIDE SEQUENCE [LARGE SCALE GENOMIC DNA]</scope>
    <source>
        <strain evidence="3 4">CGMCC 1.10390</strain>
    </source>
</reference>